<gene>
    <name evidence="1" type="ORF">B1A_13200</name>
</gene>
<feature type="non-terminal residue" evidence="1">
    <location>
        <position position="69"/>
    </location>
</feature>
<accession>T1BDH7</accession>
<name>T1BDH7_9ZZZZ</name>
<reference evidence="1" key="2">
    <citation type="journal article" date="2014" name="ISME J.">
        <title>Microbial stratification in low pH oxic and suboxic macroscopic growths along an acid mine drainage.</title>
        <authorList>
            <person name="Mendez-Garcia C."/>
            <person name="Mesa V."/>
            <person name="Sprenger R.R."/>
            <person name="Richter M."/>
            <person name="Diez M.S."/>
            <person name="Solano J."/>
            <person name="Bargiela R."/>
            <person name="Golyshina O.V."/>
            <person name="Manteca A."/>
            <person name="Ramos J.L."/>
            <person name="Gallego J.R."/>
            <person name="Llorente I."/>
            <person name="Martins Dos Santos V.A."/>
            <person name="Jensen O.N."/>
            <person name="Pelaez A.I."/>
            <person name="Sanchez J."/>
            <person name="Ferrer M."/>
        </authorList>
    </citation>
    <scope>NUCLEOTIDE SEQUENCE</scope>
</reference>
<dbReference type="SUPFAM" id="SSF50985">
    <property type="entry name" value="RCC1/BLIP-II"/>
    <property type="match status" value="1"/>
</dbReference>
<dbReference type="Pfam" id="PF00415">
    <property type="entry name" value="RCC1"/>
    <property type="match status" value="1"/>
</dbReference>
<dbReference type="GO" id="GO:0005743">
    <property type="term" value="C:mitochondrial inner membrane"/>
    <property type="evidence" value="ECO:0007669"/>
    <property type="project" value="TreeGrafter"/>
</dbReference>
<protein>
    <submittedName>
        <fullName evidence="1">Williams-Beuren syndrome chromosome region 16, isoform CRA_b</fullName>
    </submittedName>
</protein>
<dbReference type="PANTHER" id="PTHR46337:SF1">
    <property type="entry name" value="RCC1-LIKE G EXCHANGING FACTOR-LIKE PROTEIN"/>
    <property type="match status" value="1"/>
</dbReference>
<evidence type="ECO:0000313" key="1">
    <source>
        <dbReference type="EMBL" id="EQD51099.1"/>
    </source>
</evidence>
<reference evidence="1" key="1">
    <citation type="submission" date="2013-08" db="EMBL/GenBank/DDBJ databases">
        <authorList>
            <person name="Mendez C."/>
            <person name="Richter M."/>
            <person name="Ferrer M."/>
            <person name="Sanchez J."/>
        </authorList>
    </citation>
    <scope>NUCLEOTIDE SEQUENCE</scope>
</reference>
<dbReference type="GO" id="GO:0019843">
    <property type="term" value="F:rRNA binding"/>
    <property type="evidence" value="ECO:0007669"/>
    <property type="project" value="TreeGrafter"/>
</dbReference>
<dbReference type="GO" id="GO:0005085">
    <property type="term" value="F:guanyl-nucleotide exchange factor activity"/>
    <property type="evidence" value="ECO:0007669"/>
    <property type="project" value="TreeGrafter"/>
</dbReference>
<dbReference type="PROSITE" id="PS50012">
    <property type="entry name" value="RCC1_3"/>
    <property type="match status" value="1"/>
</dbReference>
<sequence length="69" mass="7139">DCVLALSDKGEVFGWGNSEYGQLGMVTSEQQVGVSRCLGLEKQLGKVVSVAAGGSMCGLVNGECVWVCV</sequence>
<dbReference type="GO" id="GO:0070131">
    <property type="term" value="P:positive regulation of mitochondrial translation"/>
    <property type="evidence" value="ECO:0007669"/>
    <property type="project" value="TreeGrafter"/>
</dbReference>
<dbReference type="InterPro" id="IPR000408">
    <property type="entry name" value="Reg_chr_condens"/>
</dbReference>
<comment type="caution">
    <text evidence="1">The sequence shown here is derived from an EMBL/GenBank/DDBJ whole genome shotgun (WGS) entry which is preliminary data.</text>
</comment>
<organism evidence="1">
    <name type="scientific">mine drainage metagenome</name>
    <dbReference type="NCBI Taxonomy" id="410659"/>
    <lineage>
        <taxon>unclassified sequences</taxon>
        <taxon>metagenomes</taxon>
        <taxon>ecological metagenomes</taxon>
    </lineage>
</organism>
<dbReference type="Gene3D" id="2.130.10.30">
    <property type="entry name" value="Regulator of chromosome condensation 1/beta-lactamase-inhibitor protein II"/>
    <property type="match status" value="1"/>
</dbReference>
<dbReference type="EMBL" id="AUZX01009654">
    <property type="protein sequence ID" value="EQD51099.1"/>
    <property type="molecule type" value="Genomic_DNA"/>
</dbReference>
<dbReference type="InterPro" id="IPR009091">
    <property type="entry name" value="RCC1/BLIP-II"/>
</dbReference>
<dbReference type="AlphaFoldDB" id="T1BDH7"/>
<dbReference type="PANTHER" id="PTHR46337">
    <property type="entry name" value="RCC1-LIKE G EXCHANGING FACTOR-LIKE PROTEIN"/>
    <property type="match status" value="1"/>
</dbReference>
<dbReference type="InterPro" id="IPR053035">
    <property type="entry name" value="Mitochondrial_GEF_domain"/>
</dbReference>
<proteinExistence type="predicted"/>
<feature type="non-terminal residue" evidence="1">
    <location>
        <position position="1"/>
    </location>
</feature>